<dbReference type="AlphaFoldDB" id="A0AAD7DCD2"/>
<keyword evidence="2" id="KW-1185">Reference proteome</keyword>
<sequence>MVLRDIKPSSALTLPSCARYVTTSPDFGEPQYCNSAGSSVVSLISPFWLVALLVATD</sequence>
<accession>A0AAD7DCD2</accession>
<gene>
    <name evidence="1" type="ORF">B0H17DRAFT_1332255</name>
</gene>
<evidence type="ECO:0000313" key="2">
    <source>
        <dbReference type="Proteomes" id="UP001221757"/>
    </source>
</evidence>
<feature type="non-terminal residue" evidence="1">
    <location>
        <position position="1"/>
    </location>
</feature>
<dbReference type="Proteomes" id="UP001221757">
    <property type="component" value="Unassembled WGS sequence"/>
</dbReference>
<dbReference type="EMBL" id="JARKIE010000082">
    <property type="protein sequence ID" value="KAJ7688030.1"/>
    <property type="molecule type" value="Genomic_DNA"/>
</dbReference>
<evidence type="ECO:0000313" key="1">
    <source>
        <dbReference type="EMBL" id="KAJ7688030.1"/>
    </source>
</evidence>
<comment type="caution">
    <text evidence="1">The sequence shown here is derived from an EMBL/GenBank/DDBJ whole genome shotgun (WGS) entry which is preliminary data.</text>
</comment>
<protein>
    <submittedName>
        <fullName evidence="1">Uncharacterized protein</fullName>
    </submittedName>
</protein>
<proteinExistence type="predicted"/>
<reference evidence="1" key="1">
    <citation type="submission" date="2023-03" db="EMBL/GenBank/DDBJ databases">
        <title>Massive genome expansion in bonnet fungi (Mycena s.s.) driven by repeated elements and novel gene families across ecological guilds.</title>
        <authorList>
            <consortium name="Lawrence Berkeley National Laboratory"/>
            <person name="Harder C.B."/>
            <person name="Miyauchi S."/>
            <person name="Viragh M."/>
            <person name="Kuo A."/>
            <person name="Thoen E."/>
            <person name="Andreopoulos B."/>
            <person name="Lu D."/>
            <person name="Skrede I."/>
            <person name="Drula E."/>
            <person name="Henrissat B."/>
            <person name="Morin E."/>
            <person name="Kohler A."/>
            <person name="Barry K."/>
            <person name="LaButti K."/>
            <person name="Morin E."/>
            <person name="Salamov A."/>
            <person name="Lipzen A."/>
            <person name="Mereny Z."/>
            <person name="Hegedus B."/>
            <person name="Baldrian P."/>
            <person name="Stursova M."/>
            <person name="Weitz H."/>
            <person name="Taylor A."/>
            <person name="Grigoriev I.V."/>
            <person name="Nagy L.G."/>
            <person name="Martin F."/>
            <person name="Kauserud H."/>
        </authorList>
    </citation>
    <scope>NUCLEOTIDE SEQUENCE</scope>
    <source>
        <strain evidence="1">CBHHK067</strain>
    </source>
</reference>
<name>A0AAD7DCD2_MYCRO</name>
<organism evidence="1 2">
    <name type="scientific">Mycena rosella</name>
    <name type="common">Pink bonnet</name>
    <name type="synonym">Agaricus rosellus</name>
    <dbReference type="NCBI Taxonomy" id="1033263"/>
    <lineage>
        <taxon>Eukaryota</taxon>
        <taxon>Fungi</taxon>
        <taxon>Dikarya</taxon>
        <taxon>Basidiomycota</taxon>
        <taxon>Agaricomycotina</taxon>
        <taxon>Agaricomycetes</taxon>
        <taxon>Agaricomycetidae</taxon>
        <taxon>Agaricales</taxon>
        <taxon>Marasmiineae</taxon>
        <taxon>Mycenaceae</taxon>
        <taxon>Mycena</taxon>
    </lineage>
</organism>